<reference evidence="1" key="1">
    <citation type="submission" date="2014-09" db="EMBL/GenBank/DDBJ databases">
        <authorList>
            <person name="Magalhaes I.L.F."/>
            <person name="Oliveira U."/>
            <person name="Santos F.R."/>
            <person name="Vidigal T.H.D.A."/>
            <person name="Brescovit A.D."/>
            <person name="Santos A.J."/>
        </authorList>
    </citation>
    <scope>NUCLEOTIDE SEQUENCE</scope>
    <source>
        <tissue evidence="1">Shoot tissue taken approximately 20 cm above the soil surface</tissue>
    </source>
</reference>
<dbReference type="EMBL" id="GBRH01225913">
    <property type="protein sequence ID" value="JAD71982.1"/>
    <property type="molecule type" value="Transcribed_RNA"/>
</dbReference>
<evidence type="ECO:0000313" key="1">
    <source>
        <dbReference type="EMBL" id="JAD71982.1"/>
    </source>
</evidence>
<organism evidence="1">
    <name type="scientific">Arundo donax</name>
    <name type="common">Giant reed</name>
    <name type="synonym">Donax arundinaceus</name>
    <dbReference type="NCBI Taxonomy" id="35708"/>
    <lineage>
        <taxon>Eukaryota</taxon>
        <taxon>Viridiplantae</taxon>
        <taxon>Streptophyta</taxon>
        <taxon>Embryophyta</taxon>
        <taxon>Tracheophyta</taxon>
        <taxon>Spermatophyta</taxon>
        <taxon>Magnoliopsida</taxon>
        <taxon>Liliopsida</taxon>
        <taxon>Poales</taxon>
        <taxon>Poaceae</taxon>
        <taxon>PACMAD clade</taxon>
        <taxon>Arundinoideae</taxon>
        <taxon>Arundineae</taxon>
        <taxon>Arundo</taxon>
    </lineage>
</organism>
<accession>A0A0A9CKD9</accession>
<reference evidence="1" key="2">
    <citation type="journal article" date="2015" name="Data Brief">
        <title>Shoot transcriptome of the giant reed, Arundo donax.</title>
        <authorList>
            <person name="Barrero R.A."/>
            <person name="Guerrero F.D."/>
            <person name="Moolhuijzen P."/>
            <person name="Goolsby J.A."/>
            <person name="Tidwell J."/>
            <person name="Bellgard S.E."/>
            <person name="Bellgard M.I."/>
        </authorList>
    </citation>
    <scope>NUCLEOTIDE SEQUENCE</scope>
    <source>
        <tissue evidence="1">Shoot tissue taken approximately 20 cm above the soil surface</tissue>
    </source>
</reference>
<proteinExistence type="predicted"/>
<name>A0A0A9CKD9_ARUDO</name>
<protein>
    <submittedName>
        <fullName evidence="1">Uncharacterized protein</fullName>
    </submittedName>
</protein>
<sequence>MLSSDACGQILETSTTNDYISRFVNMKVILIDL</sequence>
<dbReference type="AlphaFoldDB" id="A0A0A9CKD9"/>